<evidence type="ECO:0000313" key="2">
    <source>
        <dbReference type="Proteomes" id="UP000034366"/>
    </source>
</evidence>
<gene>
    <name evidence="1" type="ORF">US67_C0003G0028</name>
</gene>
<reference evidence="1 2" key="1">
    <citation type="journal article" date="2015" name="Nature">
        <title>rRNA introns, odd ribosomes, and small enigmatic genomes across a large radiation of phyla.</title>
        <authorList>
            <person name="Brown C.T."/>
            <person name="Hug L.A."/>
            <person name="Thomas B.C."/>
            <person name="Sharon I."/>
            <person name="Castelle C.J."/>
            <person name="Singh A."/>
            <person name="Wilkins M.J."/>
            <person name="Williams K.H."/>
            <person name="Banfield J.F."/>
        </authorList>
    </citation>
    <scope>NUCLEOTIDE SEQUENCE [LARGE SCALE GENOMIC DNA]</scope>
</reference>
<organism evidence="1 2">
    <name type="scientific">Candidatus Woesebacteria bacterium GW2011_GWD1_38_10</name>
    <dbReference type="NCBI Taxonomy" id="1618592"/>
    <lineage>
        <taxon>Bacteria</taxon>
        <taxon>Candidatus Woeseibacteriota</taxon>
    </lineage>
</organism>
<protein>
    <submittedName>
        <fullName evidence="1">Uncharacterized protein</fullName>
    </submittedName>
</protein>
<name>A0A0G0I7X7_9BACT</name>
<dbReference type="EMBL" id="LBTW01000003">
    <property type="protein sequence ID" value="KKQ50612.1"/>
    <property type="molecule type" value="Genomic_DNA"/>
</dbReference>
<sequence length="111" mass="12638">MAERLQKTKSCYIKSWSEISSKLPDSIDADYGNFIRDYFRAQLRLAQGKRVKAGRIFHSLDKRTGFAEFEASNEPLLAAIDIAVRGETKRTEVIPKFEINKPDGSKLTDIE</sequence>
<dbReference type="Proteomes" id="UP000034366">
    <property type="component" value="Unassembled WGS sequence"/>
</dbReference>
<dbReference type="AlphaFoldDB" id="A0A0G0I7X7"/>
<evidence type="ECO:0000313" key="1">
    <source>
        <dbReference type="EMBL" id="KKQ50612.1"/>
    </source>
</evidence>
<proteinExistence type="predicted"/>
<comment type="caution">
    <text evidence="1">The sequence shown here is derived from an EMBL/GenBank/DDBJ whole genome shotgun (WGS) entry which is preliminary data.</text>
</comment>
<accession>A0A0G0I7X7</accession>